<dbReference type="InterPro" id="IPR017968">
    <property type="entry name" value="Acylphosphatase_CS"/>
</dbReference>
<dbReference type="OrthoDB" id="7961613at2759"/>
<feature type="region of interest" description="Disordered" evidence="3">
    <location>
        <begin position="1"/>
        <end position="25"/>
    </location>
</feature>
<organism evidence="5 6">
    <name type="scientific">Trypanosoma theileri</name>
    <dbReference type="NCBI Taxonomy" id="67003"/>
    <lineage>
        <taxon>Eukaryota</taxon>
        <taxon>Discoba</taxon>
        <taxon>Euglenozoa</taxon>
        <taxon>Kinetoplastea</taxon>
        <taxon>Metakinetoplastina</taxon>
        <taxon>Trypanosomatida</taxon>
        <taxon>Trypanosomatidae</taxon>
        <taxon>Trypanosoma</taxon>
    </lineage>
</organism>
<dbReference type="PANTHER" id="PTHR47268">
    <property type="entry name" value="ACYLPHOSPHATASE"/>
    <property type="match status" value="1"/>
</dbReference>
<dbReference type="EMBL" id="NBCO01000011">
    <property type="protein sequence ID" value="ORC89616.1"/>
    <property type="molecule type" value="Genomic_DNA"/>
</dbReference>
<accession>A0A1X0NY41</accession>
<dbReference type="RefSeq" id="XP_028883682.1">
    <property type="nucleotide sequence ID" value="XM_029024859.1"/>
</dbReference>
<dbReference type="Gene3D" id="3.30.70.100">
    <property type="match status" value="1"/>
</dbReference>
<dbReference type="VEuPathDB" id="TriTrypDB:TM35_000111500"/>
<keyword evidence="6" id="KW-1185">Reference proteome</keyword>
<protein>
    <recommendedName>
        <fullName evidence="1">acylphosphatase</fullName>
        <ecNumber evidence="1">3.6.1.7</ecNumber>
    </recommendedName>
</protein>
<dbReference type="Proteomes" id="UP000192257">
    <property type="component" value="Unassembled WGS sequence"/>
</dbReference>
<evidence type="ECO:0000259" key="4">
    <source>
        <dbReference type="PROSITE" id="PS51160"/>
    </source>
</evidence>
<dbReference type="SUPFAM" id="SSF54975">
    <property type="entry name" value="Acylphosphatase/BLUF domain-like"/>
    <property type="match status" value="1"/>
</dbReference>
<reference evidence="5 6" key="1">
    <citation type="submission" date="2017-03" db="EMBL/GenBank/DDBJ databases">
        <title>An alternative strategy for trypanosome survival in the mammalian bloodstream revealed through genome and transcriptome analysis of the ubiquitous bovine parasite Trypanosoma (Megatrypanum) theileri.</title>
        <authorList>
            <person name="Kelly S."/>
            <person name="Ivens A."/>
            <person name="Mott A."/>
            <person name="O'Neill E."/>
            <person name="Emms D."/>
            <person name="Macleod O."/>
            <person name="Voorheis P."/>
            <person name="Matthews J."/>
            <person name="Matthews K."/>
            <person name="Carrington M."/>
        </authorList>
    </citation>
    <scope>NUCLEOTIDE SEQUENCE [LARGE SCALE GENOMIC DNA]</scope>
    <source>
        <strain evidence="5">Edinburgh</strain>
    </source>
</reference>
<feature type="active site" evidence="1">
    <location>
        <position position="60"/>
    </location>
</feature>
<feature type="active site" evidence="1">
    <location>
        <position position="42"/>
    </location>
</feature>
<evidence type="ECO:0000256" key="2">
    <source>
        <dbReference type="RuleBase" id="RU004168"/>
    </source>
</evidence>
<comment type="caution">
    <text evidence="5">The sequence shown here is derived from an EMBL/GenBank/DDBJ whole genome shotgun (WGS) entry which is preliminary data.</text>
</comment>
<proteinExistence type="inferred from homology"/>
<evidence type="ECO:0000313" key="6">
    <source>
        <dbReference type="Proteomes" id="UP000192257"/>
    </source>
</evidence>
<dbReference type="GeneID" id="39984639"/>
<comment type="similarity">
    <text evidence="2">Belongs to the acylphosphatase family.</text>
</comment>
<dbReference type="AlphaFoldDB" id="A0A1X0NY41"/>
<evidence type="ECO:0000256" key="3">
    <source>
        <dbReference type="SAM" id="MobiDB-lite"/>
    </source>
</evidence>
<dbReference type="STRING" id="67003.A0A1X0NY41"/>
<dbReference type="EC" id="3.6.1.7" evidence="1"/>
<sequence>MPEKQQQTSSESSSSQQQQQKQPHIMRSHIFVRGSVQGVFYRKHTVQAARARGVRGYVRNLPDGRVEIVAEGRREAVESLVEWCRVGSPKSSVEGVEAAVITDSATEYTFTGFDVRH</sequence>
<keyword evidence="1" id="KW-0378">Hydrolase</keyword>
<gene>
    <name evidence="5" type="ORF">TM35_000111500</name>
</gene>
<dbReference type="PANTHER" id="PTHR47268:SF4">
    <property type="entry name" value="ACYLPHOSPHATASE"/>
    <property type="match status" value="1"/>
</dbReference>
<name>A0A1X0NY41_9TRYP</name>
<dbReference type="Pfam" id="PF00708">
    <property type="entry name" value="Acylphosphatase"/>
    <property type="match status" value="1"/>
</dbReference>
<dbReference type="InterPro" id="IPR020456">
    <property type="entry name" value="Acylphosphatase"/>
</dbReference>
<dbReference type="GO" id="GO:0003998">
    <property type="term" value="F:acylphosphatase activity"/>
    <property type="evidence" value="ECO:0007669"/>
    <property type="project" value="UniProtKB-EC"/>
</dbReference>
<feature type="domain" description="Acylphosphatase-like" evidence="4">
    <location>
        <begin position="27"/>
        <end position="117"/>
    </location>
</feature>
<dbReference type="InterPro" id="IPR001792">
    <property type="entry name" value="Acylphosphatase-like_dom"/>
</dbReference>
<feature type="compositionally biased region" description="Low complexity" evidence="3">
    <location>
        <begin position="1"/>
        <end position="22"/>
    </location>
</feature>
<comment type="catalytic activity">
    <reaction evidence="1">
        <text>an acyl phosphate + H2O = a carboxylate + phosphate + H(+)</text>
        <dbReference type="Rhea" id="RHEA:14965"/>
        <dbReference type="ChEBI" id="CHEBI:15377"/>
        <dbReference type="ChEBI" id="CHEBI:15378"/>
        <dbReference type="ChEBI" id="CHEBI:29067"/>
        <dbReference type="ChEBI" id="CHEBI:43474"/>
        <dbReference type="ChEBI" id="CHEBI:59918"/>
        <dbReference type="EC" id="3.6.1.7"/>
    </reaction>
</comment>
<dbReference type="PROSITE" id="PS00151">
    <property type="entry name" value="ACYLPHOSPHATASE_2"/>
    <property type="match status" value="1"/>
</dbReference>
<dbReference type="InterPro" id="IPR036046">
    <property type="entry name" value="Acylphosphatase-like_dom_sf"/>
</dbReference>
<dbReference type="PROSITE" id="PS51160">
    <property type="entry name" value="ACYLPHOSPHATASE_3"/>
    <property type="match status" value="1"/>
</dbReference>
<evidence type="ECO:0000313" key="5">
    <source>
        <dbReference type="EMBL" id="ORC89616.1"/>
    </source>
</evidence>
<evidence type="ECO:0000256" key="1">
    <source>
        <dbReference type="PROSITE-ProRule" id="PRU00520"/>
    </source>
</evidence>